<evidence type="ECO:0000256" key="5">
    <source>
        <dbReference type="PROSITE-ProRule" id="PRU01248"/>
    </source>
</evidence>
<dbReference type="AlphaFoldDB" id="A0A090Q538"/>
<dbReference type="GO" id="GO:0015074">
    <property type="term" value="P:DNA integration"/>
    <property type="evidence" value="ECO:0007669"/>
    <property type="project" value="UniProtKB-KW"/>
</dbReference>
<accession>A0A090Q538</accession>
<dbReference type="InterPro" id="IPR011010">
    <property type="entry name" value="DNA_brk_join_enz"/>
</dbReference>
<dbReference type="Proteomes" id="UP000029221">
    <property type="component" value="Unassembled WGS sequence"/>
</dbReference>
<dbReference type="GO" id="GO:0003677">
    <property type="term" value="F:DNA binding"/>
    <property type="evidence" value="ECO:0007669"/>
    <property type="project" value="UniProtKB-UniRule"/>
</dbReference>
<sequence>MFDDFKQFLAIKRYSPNTAKTYLGLLNSFQQFLGETIPIHQADSSVIRKTFTQKVLKENLAYSTQKQLASAIRLYLNTMHNRSIELTTVTPRKPQKVLPDVLSAHEINLILNSITNKKHHTAILVIYALGLRSGELINLKISHIDGQRDQVKIVASKGRKDRYLPLPKDLKERLREYYKLYKPKEYLIEGYNHSRYSASSLRAVLTKALEKSGINKKVTLHTLRHSYATHLMEAGVNIRVIQELLGHNDIKTTLIYTHVSRVHLEKIPNVMQFLQ</sequence>
<evidence type="ECO:0000259" key="7">
    <source>
        <dbReference type="PROSITE" id="PS51900"/>
    </source>
</evidence>
<proteinExistence type="inferred from homology"/>
<dbReference type="GO" id="GO:0006310">
    <property type="term" value="P:DNA recombination"/>
    <property type="evidence" value="ECO:0007669"/>
    <property type="project" value="UniProtKB-KW"/>
</dbReference>
<comment type="similarity">
    <text evidence="1">Belongs to the 'phage' integrase family.</text>
</comment>
<dbReference type="PANTHER" id="PTHR30349:SF41">
    <property type="entry name" value="INTEGRASE_RECOMBINASE PROTEIN MJ0367-RELATED"/>
    <property type="match status" value="1"/>
</dbReference>
<dbReference type="InterPro" id="IPR004107">
    <property type="entry name" value="Integrase_SAM-like_N"/>
</dbReference>
<dbReference type="EMBL" id="BBML01000009">
    <property type="protein sequence ID" value="GAK98209.1"/>
    <property type="molecule type" value="Genomic_DNA"/>
</dbReference>
<dbReference type="SUPFAM" id="SSF56349">
    <property type="entry name" value="DNA breaking-rejoining enzymes"/>
    <property type="match status" value="1"/>
</dbReference>
<evidence type="ECO:0000256" key="2">
    <source>
        <dbReference type="ARBA" id="ARBA00022908"/>
    </source>
</evidence>
<gene>
    <name evidence="8" type="ORF">JCM19294_842</name>
</gene>
<dbReference type="RefSeq" id="WP_042280263.1">
    <property type="nucleotide sequence ID" value="NZ_BBML01000009.1"/>
</dbReference>
<feature type="domain" description="Core-binding (CB)" evidence="7">
    <location>
        <begin position="1"/>
        <end position="80"/>
    </location>
</feature>
<evidence type="ECO:0000256" key="1">
    <source>
        <dbReference type="ARBA" id="ARBA00008857"/>
    </source>
</evidence>
<dbReference type="PANTHER" id="PTHR30349">
    <property type="entry name" value="PHAGE INTEGRASE-RELATED"/>
    <property type="match status" value="1"/>
</dbReference>
<dbReference type="STRING" id="319236.BST91_05435"/>
<evidence type="ECO:0000259" key="6">
    <source>
        <dbReference type="PROSITE" id="PS51898"/>
    </source>
</evidence>
<reference evidence="8" key="1">
    <citation type="journal article" date="2014" name="Genome Announc.">
        <title>Draft Genome Sequences of Marine Flavobacterium Nonlabens Strains NR17, NR24, NR27, NR32, NR33, and Ara13.</title>
        <authorList>
            <person name="Nakanishi M."/>
            <person name="Meirelles P."/>
            <person name="Suzuki R."/>
            <person name="Takatani N."/>
            <person name="Mino S."/>
            <person name="Suda W."/>
            <person name="Oshima K."/>
            <person name="Hattori M."/>
            <person name="Ohkuma M."/>
            <person name="Hosokawa M."/>
            <person name="Miyashita K."/>
            <person name="Thompson F.L."/>
            <person name="Niwa A."/>
            <person name="Sawabe T."/>
            <person name="Sawabe T."/>
        </authorList>
    </citation>
    <scope>NUCLEOTIDE SEQUENCE [LARGE SCALE GENOMIC DNA]</scope>
    <source>
        <strain evidence="8">JCM 19294</strain>
    </source>
</reference>
<dbReference type="Gene3D" id="1.10.150.130">
    <property type="match status" value="1"/>
</dbReference>
<dbReference type="InterPro" id="IPR010998">
    <property type="entry name" value="Integrase_recombinase_N"/>
</dbReference>
<dbReference type="eggNOG" id="COG4974">
    <property type="taxonomic scope" value="Bacteria"/>
</dbReference>
<keyword evidence="9" id="KW-1185">Reference proteome</keyword>
<evidence type="ECO:0000256" key="3">
    <source>
        <dbReference type="ARBA" id="ARBA00023125"/>
    </source>
</evidence>
<dbReference type="Pfam" id="PF02899">
    <property type="entry name" value="Phage_int_SAM_1"/>
    <property type="match status" value="1"/>
</dbReference>
<dbReference type="Pfam" id="PF00589">
    <property type="entry name" value="Phage_integrase"/>
    <property type="match status" value="1"/>
</dbReference>
<dbReference type="PROSITE" id="PS51898">
    <property type="entry name" value="TYR_RECOMBINASE"/>
    <property type="match status" value="1"/>
</dbReference>
<keyword evidence="2" id="KW-0229">DNA integration</keyword>
<feature type="domain" description="Tyr recombinase" evidence="6">
    <location>
        <begin position="97"/>
        <end position="269"/>
    </location>
</feature>
<dbReference type="InterPro" id="IPR050090">
    <property type="entry name" value="Tyrosine_recombinase_XerCD"/>
</dbReference>
<dbReference type="InterPro" id="IPR002104">
    <property type="entry name" value="Integrase_catalytic"/>
</dbReference>
<dbReference type="InterPro" id="IPR013762">
    <property type="entry name" value="Integrase-like_cat_sf"/>
</dbReference>
<name>A0A090Q538_9FLAO</name>
<comment type="caution">
    <text evidence="8">The sequence shown here is derived from an EMBL/GenBank/DDBJ whole genome shotgun (WGS) entry which is preliminary data.</text>
</comment>
<organism evidence="8 9">
    <name type="scientific">Nonlabens tegetincola</name>
    <dbReference type="NCBI Taxonomy" id="323273"/>
    <lineage>
        <taxon>Bacteria</taxon>
        <taxon>Pseudomonadati</taxon>
        <taxon>Bacteroidota</taxon>
        <taxon>Flavobacteriia</taxon>
        <taxon>Flavobacteriales</taxon>
        <taxon>Flavobacteriaceae</taxon>
        <taxon>Nonlabens</taxon>
    </lineage>
</organism>
<protein>
    <submittedName>
        <fullName evidence="8">Integrase</fullName>
    </submittedName>
</protein>
<dbReference type="Gene3D" id="1.10.443.10">
    <property type="entry name" value="Intergrase catalytic core"/>
    <property type="match status" value="1"/>
</dbReference>
<evidence type="ECO:0000313" key="9">
    <source>
        <dbReference type="Proteomes" id="UP000029221"/>
    </source>
</evidence>
<keyword evidence="3 5" id="KW-0238">DNA-binding</keyword>
<evidence type="ECO:0000313" key="8">
    <source>
        <dbReference type="EMBL" id="GAK98209.1"/>
    </source>
</evidence>
<keyword evidence="4" id="KW-0233">DNA recombination</keyword>
<evidence type="ECO:0000256" key="4">
    <source>
        <dbReference type="ARBA" id="ARBA00023172"/>
    </source>
</evidence>
<dbReference type="PROSITE" id="PS51900">
    <property type="entry name" value="CB"/>
    <property type="match status" value="1"/>
</dbReference>
<dbReference type="InterPro" id="IPR044068">
    <property type="entry name" value="CB"/>
</dbReference>